<dbReference type="PANTHER" id="PTHR10676:SF183">
    <property type="entry name" value="DYNEIN AXONEMAL HEAVY CHAIN 2"/>
    <property type="match status" value="1"/>
</dbReference>
<comment type="similarity">
    <text evidence="2">Belongs to the dynein heavy chain family.</text>
</comment>
<sequence length="1605" mass="184287">MHDWPEASLLEISKKYLLKNVTLDVPIQGAEPDGTVKKARRRESLVQSTEERLQIATHDLLFRIHYAVQTEATLATAAKRNIIAPCSWYFELLDTFERVLREKRLEIQTLHRKFRIGIERIEEATAKVAALSQELEERQREIALFQVQLDEFLDQIDQQTREADAQTEEVSIKRVKIGAEEIVCKQLAEVAGADLQRAMPALNAAVSALDSLNKKDMNEIKSYSRPPTRVELVMEAVMILLGKEPTWAESKRQLGEQKFLDTLKGFDRNNITERTLKTIGGYVKNPDLEPDKVGTVSKAAKSLMLWVRAIDNYGKVYKFVGPKIRKMEEANASLLEKQNELAAAERKLIELAEKLAQLRAEYDAKIAEKQLLEEAARQMALKLERARNLVNNLGSERTRWLATKHELEGNYARLIGDTLLAAGFLTYLGPVNLETRTAFLSQWLIDLETAEMPFTQRFSLRAYFYDPGVLIRWHENGLPPDDFSAENATILMKSTRVALIVDPQEEAQKWLVAELEGNVRLVDFDDDISESSLVETFEQHQPLMVENINRRNVSQLDELFTLRDTVTALCGTCREKKQMDEEEKATHPLYLVGQESVRMSGALLRRVNQLSFVLGAEGLEMKMLGLLVQSENPSLEERKELLQQTILQNRKTLVDLEEQILRILNESKVPLLEDDELYHVLQSSRATFETVSSGLQQAEQTRIEIETSREVYRSCAARSALLFLVLGDLQLFNSLYRYSLEWYQALFLISLERSGRVQQVGERKRRIDDYHTFNVFRIVSRGLFENDRKLFAFYLCVRLLFADEALSPREFRFLVHGAGKIDRQEQMENPCRGWLSEPHWDQLTDLDRLPGFHGIVESFAELPEEWKRWYLSSLPEVSPLPGSWEIHLKKFQKYLIVRSLRLDRIESCMSDFTRDTLGVKYVNVPVGTLEEAFQESTAHSLILLFVRGNSNPLAKLERLARKVTGSAQDSGKRCFETLVITDDRIEAFVGLLQRSISDESWLYVSDCHLSETFLKQLPHVMAFVKRTNANSKFRLWLSSKPHEALPLSVLQNCIKLAYEEPKGIKHHMSNLYDEIGETKFKKSTAAMKQISNTTKTTVTPTEAHYKRLLFTMAFLHGLLLERNNFQQLGWMESYHFVNNDFCLAESLLAYGLEKLLVKKVADPRQQRSGGRTNVQQSASEDDFHGLDLEDEQQQHDATPWQFLKGAALELCYGAQIGSYWDRRIYEAYLEELFQSQLLTPTLTMTATATATSLGRGWFRLPRDGLYQTYVEFIATQLPDRDGIDVFGQHENANIKYLKSRSDYMLQMLTRVGKDPSQQGQSQQHQQLHVGQDHELNALRIVGAGANRTPVCEALLAEVRTYNAILDRLKRDCDCLNRMLAGATNELLDETEGRWSVLLSALQENKVPNGWILKGGAKETSVKTPVRVSLSDWLLQLRERVRYFRRWTETGQLPAEIRLGQFNDPKRFLNGVLQHHAQVYRIPFEEMSWNFTIFNTNKPLERIAIQDGFIAWGLLLENGSWDWEKQTLALPDILEMTCLMPPVAFRPVRRPASVVENTLLLYHCPVFYSSERSEDSFILSFPLAVGEQQQDEKGWNMFNTALLLND</sequence>
<feature type="coiled-coil region" evidence="13">
    <location>
        <begin position="1351"/>
        <end position="1385"/>
    </location>
</feature>
<dbReference type="GO" id="GO:0030286">
    <property type="term" value="C:dynein complex"/>
    <property type="evidence" value="ECO:0007669"/>
    <property type="project" value="UniProtKB-KW"/>
</dbReference>
<dbReference type="Gene3D" id="1.20.1270.280">
    <property type="match status" value="1"/>
</dbReference>
<evidence type="ECO:0000259" key="18">
    <source>
        <dbReference type="Pfam" id="PF18199"/>
    </source>
</evidence>
<comment type="subcellular location">
    <subcellularLocation>
        <location evidence="1">Cytoplasm</location>
        <location evidence="1">Cytoskeleton</location>
        <location evidence="1">Cilium axoneme</location>
    </subcellularLocation>
</comment>
<dbReference type="Gene3D" id="6.10.140.1060">
    <property type="match status" value="1"/>
</dbReference>
<dbReference type="InterPro" id="IPR035706">
    <property type="entry name" value="AAA_9"/>
</dbReference>
<feature type="coiled-coil region" evidence="13">
    <location>
        <begin position="324"/>
        <end position="396"/>
    </location>
</feature>
<evidence type="ECO:0000256" key="8">
    <source>
        <dbReference type="ARBA" id="ARBA00023054"/>
    </source>
</evidence>
<evidence type="ECO:0000256" key="9">
    <source>
        <dbReference type="ARBA" id="ARBA00023069"/>
    </source>
</evidence>
<evidence type="ECO:0000259" key="14">
    <source>
        <dbReference type="Pfam" id="PF03028"/>
    </source>
</evidence>
<feature type="domain" description="Dynein heavy chain coiled coil stalk" evidence="15">
    <location>
        <begin position="120"/>
        <end position="441"/>
    </location>
</feature>
<keyword evidence="5" id="KW-0547">Nucleotide-binding</keyword>
<keyword evidence="4" id="KW-0493">Microtubule</keyword>
<dbReference type="InterPro" id="IPR041228">
    <property type="entry name" value="Dynein_C"/>
</dbReference>
<dbReference type="GO" id="GO:0051959">
    <property type="term" value="F:dynein light intermediate chain binding"/>
    <property type="evidence" value="ECO:0007669"/>
    <property type="project" value="InterPro"/>
</dbReference>
<dbReference type="InterPro" id="IPR004273">
    <property type="entry name" value="Dynein_heavy_D6_P-loop"/>
</dbReference>
<dbReference type="Pfam" id="PF12777">
    <property type="entry name" value="MT"/>
    <property type="match status" value="1"/>
</dbReference>
<dbReference type="GO" id="GO:0008569">
    <property type="term" value="F:minus-end-directed microtubule motor activity"/>
    <property type="evidence" value="ECO:0007669"/>
    <property type="project" value="InterPro"/>
</dbReference>
<accession>A0A182K115</accession>
<dbReference type="STRING" id="43041.A0A182K115"/>
<dbReference type="EnsemblMetazoa" id="ACHR004449-RA">
    <property type="protein sequence ID" value="ACHR004449-PA"/>
    <property type="gene ID" value="ACHR004449"/>
</dbReference>
<evidence type="ECO:0000259" key="17">
    <source>
        <dbReference type="Pfam" id="PF18198"/>
    </source>
</evidence>
<dbReference type="InterPro" id="IPR027417">
    <property type="entry name" value="P-loop_NTPase"/>
</dbReference>
<keyword evidence="9" id="KW-0969">Cilium</keyword>
<evidence type="ECO:0000256" key="2">
    <source>
        <dbReference type="ARBA" id="ARBA00008887"/>
    </source>
</evidence>
<evidence type="ECO:0000256" key="5">
    <source>
        <dbReference type="ARBA" id="ARBA00022741"/>
    </source>
</evidence>
<dbReference type="FunFam" id="1.20.920.20:FF:000001">
    <property type="entry name" value="dynein heavy chain 2, axonemal"/>
    <property type="match status" value="1"/>
</dbReference>
<dbReference type="InterPro" id="IPR024743">
    <property type="entry name" value="Dynein_HC_stalk"/>
</dbReference>
<dbReference type="InterPro" id="IPR041658">
    <property type="entry name" value="AAA_lid_11"/>
</dbReference>
<dbReference type="GO" id="GO:0005930">
    <property type="term" value="C:axoneme"/>
    <property type="evidence" value="ECO:0007669"/>
    <property type="project" value="UniProtKB-SubCell"/>
</dbReference>
<feature type="domain" description="Dynein heavy chain AAA lid" evidence="17">
    <location>
        <begin position="1105"/>
        <end position="1154"/>
    </location>
</feature>
<dbReference type="Proteomes" id="UP000075881">
    <property type="component" value="Unassembled WGS sequence"/>
</dbReference>
<dbReference type="InterPro" id="IPR043160">
    <property type="entry name" value="Dynein_C_barrel"/>
</dbReference>
<dbReference type="GO" id="GO:0097729">
    <property type="term" value="C:9+2 motile cilium"/>
    <property type="evidence" value="ECO:0007669"/>
    <property type="project" value="TreeGrafter"/>
</dbReference>
<dbReference type="InterPro" id="IPR042219">
    <property type="entry name" value="AAA_lid_11_sf"/>
</dbReference>
<keyword evidence="8 13" id="KW-0175">Coiled coil</keyword>
<evidence type="ECO:0000313" key="19">
    <source>
        <dbReference type="EnsemblMetazoa" id="ACHR004449-PA"/>
    </source>
</evidence>
<feature type="domain" description="Dynein heavy chain region D6 P-loop" evidence="14">
    <location>
        <begin position="942"/>
        <end position="1056"/>
    </location>
</feature>
<keyword evidence="10" id="KW-0505">Motor protein</keyword>
<keyword evidence="20" id="KW-1185">Reference proteome</keyword>
<evidence type="ECO:0000256" key="7">
    <source>
        <dbReference type="ARBA" id="ARBA00023017"/>
    </source>
</evidence>
<dbReference type="PANTHER" id="PTHR10676">
    <property type="entry name" value="DYNEIN HEAVY CHAIN FAMILY PROTEIN"/>
    <property type="match status" value="1"/>
</dbReference>
<keyword evidence="12" id="KW-0966">Cell projection</keyword>
<dbReference type="Gene3D" id="1.10.8.1220">
    <property type="match status" value="1"/>
</dbReference>
<proteinExistence type="inferred from homology"/>
<organism evidence="19 20">
    <name type="scientific">Anopheles christyi</name>
    <dbReference type="NCBI Taxonomy" id="43041"/>
    <lineage>
        <taxon>Eukaryota</taxon>
        <taxon>Metazoa</taxon>
        <taxon>Ecdysozoa</taxon>
        <taxon>Arthropoda</taxon>
        <taxon>Hexapoda</taxon>
        <taxon>Insecta</taxon>
        <taxon>Pterygota</taxon>
        <taxon>Neoptera</taxon>
        <taxon>Endopterygota</taxon>
        <taxon>Diptera</taxon>
        <taxon>Nematocera</taxon>
        <taxon>Culicoidea</taxon>
        <taxon>Culicidae</taxon>
        <taxon>Anophelinae</taxon>
        <taxon>Anopheles</taxon>
    </lineage>
</organism>
<keyword evidence="7" id="KW-0243">Dynein</keyword>
<protein>
    <recommendedName>
        <fullName evidence="21">Dynein heavy chain coiled coil stalk domain-containing protein</fullName>
    </recommendedName>
</protein>
<name>A0A182K115_9DIPT</name>
<keyword evidence="6" id="KW-0067">ATP-binding</keyword>
<dbReference type="VEuPathDB" id="VectorBase:ACHR004449"/>
<evidence type="ECO:0000256" key="3">
    <source>
        <dbReference type="ARBA" id="ARBA00022490"/>
    </source>
</evidence>
<dbReference type="Pfam" id="PF18198">
    <property type="entry name" value="AAA_lid_11"/>
    <property type="match status" value="2"/>
</dbReference>
<reference evidence="19" key="2">
    <citation type="submission" date="2020-05" db="UniProtKB">
        <authorList>
            <consortium name="EnsemblMetazoa"/>
        </authorList>
    </citation>
    <scope>IDENTIFICATION</scope>
    <source>
        <strain evidence="19">ACHKN1017</strain>
    </source>
</reference>
<feature type="domain" description="Dynein heavy chain AAA lid" evidence="17">
    <location>
        <begin position="1194"/>
        <end position="1292"/>
    </location>
</feature>
<dbReference type="Pfam" id="PF12781">
    <property type="entry name" value="AAA_9"/>
    <property type="match status" value="1"/>
</dbReference>
<evidence type="ECO:0000256" key="6">
    <source>
        <dbReference type="ARBA" id="ARBA00022840"/>
    </source>
</evidence>
<dbReference type="Gene3D" id="1.20.920.20">
    <property type="match status" value="1"/>
</dbReference>
<feature type="domain" description="Dynein heavy chain C-terminal" evidence="18">
    <location>
        <begin position="1343"/>
        <end position="1603"/>
    </location>
</feature>
<dbReference type="InterPro" id="IPR026983">
    <property type="entry name" value="DHC"/>
</dbReference>
<evidence type="ECO:0000313" key="20">
    <source>
        <dbReference type="Proteomes" id="UP000075881"/>
    </source>
</evidence>
<keyword evidence="3" id="KW-0963">Cytoplasm</keyword>
<evidence type="ECO:0000256" key="4">
    <source>
        <dbReference type="ARBA" id="ARBA00022701"/>
    </source>
</evidence>
<dbReference type="Pfam" id="PF03028">
    <property type="entry name" value="Dynein_heavy"/>
    <property type="match status" value="1"/>
</dbReference>
<evidence type="ECO:0000259" key="16">
    <source>
        <dbReference type="Pfam" id="PF12781"/>
    </source>
</evidence>
<evidence type="ECO:0000256" key="10">
    <source>
        <dbReference type="ARBA" id="ARBA00023175"/>
    </source>
</evidence>
<feature type="coiled-coil region" evidence="13">
    <location>
        <begin position="93"/>
        <end position="169"/>
    </location>
</feature>
<dbReference type="GO" id="GO:0005874">
    <property type="term" value="C:microtubule"/>
    <property type="evidence" value="ECO:0007669"/>
    <property type="project" value="UniProtKB-KW"/>
</dbReference>
<dbReference type="Gene3D" id="3.40.50.300">
    <property type="entry name" value="P-loop containing nucleotide triphosphate hydrolases"/>
    <property type="match status" value="2"/>
</dbReference>
<dbReference type="Gene3D" id="3.10.490.20">
    <property type="match status" value="1"/>
</dbReference>
<feature type="domain" description="Dynein heavy chain ATP-binding dynein motor region" evidence="16">
    <location>
        <begin position="472"/>
        <end position="690"/>
    </location>
</feature>
<keyword evidence="11" id="KW-0206">Cytoskeleton</keyword>
<dbReference type="Gene3D" id="1.10.8.720">
    <property type="entry name" value="Region D6 of dynein motor"/>
    <property type="match status" value="1"/>
</dbReference>
<dbReference type="FunFam" id="1.10.8.1220:FF:000001">
    <property type="entry name" value="Dynein axonemal heavy chain 5"/>
    <property type="match status" value="1"/>
</dbReference>
<reference evidence="20" key="1">
    <citation type="submission" date="2013-03" db="EMBL/GenBank/DDBJ databases">
        <title>The Genome Sequence of Anopheles christyi ACHKN1017.</title>
        <authorList>
            <consortium name="The Broad Institute Genomics Platform"/>
            <person name="Neafsey D.E."/>
            <person name="Besansky N."/>
            <person name="Walker B."/>
            <person name="Young S.K."/>
            <person name="Zeng Q."/>
            <person name="Gargeya S."/>
            <person name="Fitzgerald M."/>
            <person name="Haas B."/>
            <person name="Abouelleil A."/>
            <person name="Allen A.W."/>
            <person name="Alvarado L."/>
            <person name="Arachchi H.M."/>
            <person name="Berlin A.M."/>
            <person name="Chapman S.B."/>
            <person name="Gainer-Dewar J."/>
            <person name="Goldberg J."/>
            <person name="Griggs A."/>
            <person name="Gujja S."/>
            <person name="Hansen M."/>
            <person name="Howarth C."/>
            <person name="Imamovic A."/>
            <person name="Ireland A."/>
            <person name="Larimer J."/>
            <person name="McCowan C."/>
            <person name="Murphy C."/>
            <person name="Pearson M."/>
            <person name="Poon T.W."/>
            <person name="Priest M."/>
            <person name="Roberts A."/>
            <person name="Saif S."/>
            <person name="Shea T."/>
            <person name="Sisk P."/>
            <person name="Sykes S."/>
            <person name="Wortman J."/>
            <person name="Nusbaum C."/>
            <person name="Birren B."/>
        </authorList>
    </citation>
    <scope>NUCLEOTIDE SEQUENCE [LARGE SCALE GENOMIC DNA]</scope>
    <source>
        <strain evidence="20">ACHKN1017</strain>
    </source>
</reference>
<evidence type="ECO:0000256" key="11">
    <source>
        <dbReference type="ARBA" id="ARBA00023212"/>
    </source>
</evidence>
<evidence type="ECO:0008006" key="21">
    <source>
        <dbReference type="Google" id="ProtNLM"/>
    </source>
</evidence>
<dbReference type="Pfam" id="PF18199">
    <property type="entry name" value="Dynein_C"/>
    <property type="match status" value="1"/>
</dbReference>
<evidence type="ECO:0000259" key="15">
    <source>
        <dbReference type="Pfam" id="PF12777"/>
    </source>
</evidence>
<evidence type="ECO:0000256" key="12">
    <source>
        <dbReference type="ARBA" id="ARBA00023273"/>
    </source>
</evidence>
<evidence type="ECO:0000256" key="1">
    <source>
        <dbReference type="ARBA" id="ARBA00004430"/>
    </source>
</evidence>
<dbReference type="GO" id="GO:0045505">
    <property type="term" value="F:dynein intermediate chain binding"/>
    <property type="evidence" value="ECO:0007669"/>
    <property type="project" value="InterPro"/>
</dbReference>
<evidence type="ECO:0000256" key="13">
    <source>
        <dbReference type="SAM" id="Coils"/>
    </source>
</evidence>
<dbReference type="GO" id="GO:0005524">
    <property type="term" value="F:ATP binding"/>
    <property type="evidence" value="ECO:0007669"/>
    <property type="project" value="UniProtKB-KW"/>
</dbReference>
<dbReference type="GO" id="GO:0060294">
    <property type="term" value="P:cilium movement involved in cell motility"/>
    <property type="evidence" value="ECO:0007669"/>
    <property type="project" value="TreeGrafter"/>
</dbReference>